<dbReference type="InterPro" id="IPR007712">
    <property type="entry name" value="RelE/ParE_toxin"/>
</dbReference>
<name>D5BUW4_NITHN</name>
<dbReference type="InterPro" id="IPR051803">
    <property type="entry name" value="TA_system_RelE-like_toxin"/>
</dbReference>
<comment type="similarity">
    <text evidence="1">Belongs to the RelE toxin family.</text>
</comment>
<keyword evidence="2" id="KW-1277">Toxin-antitoxin system</keyword>
<dbReference type="KEGG" id="nhl:Nhal_0317"/>
<dbReference type="PANTHER" id="PTHR33755:SF6">
    <property type="entry name" value="PLASMID STABILIZATION SYSTEM PROTEIN"/>
    <property type="match status" value="1"/>
</dbReference>
<evidence type="ECO:0000256" key="2">
    <source>
        <dbReference type="ARBA" id="ARBA00022649"/>
    </source>
</evidence>
<dbReference type="RefSeq" id="WP_013031410.1">
    <property type="nucleotide sequence ID" value="NC_013960.1"/>
</dbReference>
<evidence type="ECO:0000313" key="4">
    <source>
        <dbReference type="Proteomes" id="UP000001844"/>
    </source>
</evidence>
<dbReference type="Gene3D" id="3.30.2310.20">
    <property type="entry name" value="RelE-like"/>
    <property type="match status" value="1"/>
</dbReference>
<dbReference type="NCBIfam" id="TIGR02385">
    <property type="entry name" value="RelE_StbE"/>
    <property type="match status" value="1"/>
</dbReference>
<proteinExistence type="inferred from homology"/>
<protein>
    <submittedName>
        <fullName evidence="3">Addiction module toxin, RelE/StbE family</fullName>
    </submittedName>
</protein>
<reference evidence="4" key="1">
    <citation type="submission" date="2010-04" db="EMBL/GenBank/DDBJ databases">
        <title>Complete genome sequence of Nitrosococcus halophilus Nc4, a salt-adapted, aerobic obligate ammonia-oxidizing sulfur purple bacterium.</title>
        <authorList>
            <consortium name="US DOE Joint Genome Institute"/>
            <person name="Campbell M.A."/>
            <person name="Malfatti S.A."/>
            <person name="Chain P.S.G."/>
            <person name="Heidelberg J.F."/>
            <person name="Ward B.B."/>
            <person name="Klotz M.G."/>
        </authorList>
    </citation>
    <scope>NUCLEOTIDE SEQUENCE [LARGE SCALE GENOMIC DNA]</scope>
    <source>
        <strain evidence="4">Nc4</strain>
    </source>
</reference>
<accession>D5BUW4</accession>
<dbReference type="OrthoDB" id="9798046at2"/>
<evidence type="ECO:0000256" key="1">
    <source>
        <dbReference type="ARBA" id="ARBA00006226"/>
    </source>
</evidence>
<keyword evidence="4" id="KW-1185">Reference proteome</keyword>
<organism evidence="3 4">
    <name type="scientific">Nitrosococcus halophilus (strain Nc4)</name>
    <dbReference type="NCBI Taxonomy" id="472759"/>
    <lineage>
        <taxon>Bacteria</taxon>
        <taxon>Pseudomonadati</taxon>
        <taxon>Pseudomonadota</taxon>
        <taxon>Gammaproteobacteria</taxon>
        <taxon>Chromatiales</taxon>
        <taxon>Chromatiaceae</taxon>
        <taxon>Nitrosococcus</taxon>
    </lineage>
</organism>
<dbReference type="HOGENOM" id="CLU_147162_11_2_6"/>
<dbReference type="STRING" id="472759.Nhal_0317"/>
<sequence length="95" mass="10818">MRVKWTRPASTDLKHLQYHIAQDNPHAAFRVASLIREQTGRLSEHPYSGRPGRVEGTRELVVSGTPYVVAYRIREGNVDILAVIHGARKWPEAFE</sequence>
<dbReference type="eggNOG" id="COG3668">
    <property type="taxonomic scope" value="Bacteria"/>
</dbReference>
<evidence type="ECO:0000313" key="3">
    <source>
        <dbReference type="EMBL" id="ADE13514.1"/>
    </source>
</evidence>
<dbReference type="AlphaFoldDB" id="D5BUW4"/>
<dbReference type="EMBL" id="CP001798">
    <property type="protein sequence ID" value="ADE13514.1"/>
    <property type="molecule type" value="Genomic_DNA"/>
</dbReference>
<dbReference type="PANTHER" id="PTHR33755">
    <property type="entry name" value="TOXIN PARE1-RELATED"/>
    <property type="match status" value="1"/>
</dbReference>
<dbReference type="Proteomes" id="UP000001844">
    <property type="component" value="Chromosome"/>
</dbReference>
<dbReference type="InterPro" id="IPR035093">
    <property type="entry name" value="RelE/ParE_toxin_dom_sf"/>
</dbReference>
<dbReference type="Pfam" id="PF05016">
    <property type="entry name" value="ParE_toxin"/>
    <property type="match status" value="1"/>
</dbReference>
<gene>
    <name evidence="3" type="ordered locus">Nhal_0317</name>
</gene>